<dbReference type="PROSITE" id="PS51257">
    <property type="entry name" value="PROKAR_LIPOPROTEIN"/>
    <property type="match status" value="1"/>
</dbReference>
<evidence type="ECO:0000256" key="2">
    <source>
        <dbReference type="ARBA" id="ARBA00022729"/>
    </source>
</evidence>
<feature type="compositionally biased region" description="Polar residues" evidence="6">
    <location>
        <begin position="47"/>
        <end position="56"/>
    </location>
</feature>
<name>A0A927BY49_9BACL</name>
<reference evidence="8" key="1">
    <citation type="submission" date="2020-09" db="EMBL/GenBank/DDBJ databases">
        <title>A novel bacterium of genus Paenibacillus, isolated from South China Sea.</title>
        <authorList>
            <person name="Huang H."/>
            <person name="Mo K."/>
            <person name="Hu Y."/>
        </authorList>
    </citation>
    <scope>NUCLEOTIDE SEQUENCE</scope>
    <source>
        <strain evidence="8">IB182496</strain>
    </source>
</reference>
<evidence type="ECO:0000313" key="9">
    <source>
        <dbReference type="Proteomes" id="UP000621560"/>
    </source>
</evidence>
<evidence type="ECO:0000256" key="3">
    <source>
        <dbReference type="ARBA" id="ARBA00023136"/>
    </source>
</evidence>
<feature type="region of interest" description="Disordered" evidence="6">
    <location>
        <begin position="27"/>
        <end position="76"/>
    </location>
</feature>
<feature type="chain" id="PRO_5039673556" evidence="7">
    <location>
        <begin position="25"/>
        <end position="583"/>
    </location>
</feature>
<keyword evidence="4" id="KW-0564">Palmitate</keyword>
<keyword evidence="1" id="KW-1003">Cell membrane</keyword>
<dbReference type="InterPro" id="IPR050490">
    <property type="entry name" value="Bact_solute-bd_prot1"/>
</dbReference>
<organism evidence="8 9">
    <name type="scientific">Paenibacillus sabuli</name>
    <dbReference type="NCBI Taxonomy" id="2772509"/>
    <lineage>
        <taxon>Bacteria</taxon>
        <taxon>Bacillati</taxon>
        <taxon>Bacillota</taxon>
        <taxon>Bacilli</taxon>
        <taxon>Bacillales</taxon>
        <taxon>Paenibacillaceae</taxon>
        <taxon>Paenibacillus</taxon>
    </lineage>
</organism>
<protein>
    <submittedName>
        <fullName evidence="8">Extracellular solute-binding protein</fullName>
    </submittedName>
</protein>
<proteinExistence type="predicted"/>
<accession>A0A927BY49</accession>
<evidence type="ECO:0000256" key="1">
    <source>
        <dbReference type="ARBA" id="ARBA00022475"/>
    </source>
</evidence>
<dbReference type="Pfam" id="PF01547">
    <property type="entry name" value="SBP_bac_1"/>
    <property type="match status" value="1"/>
</dbReference>
<dbReference type="EMBL" id="JACXIZ010000050">
    <property type="protein sequence ID" value="MBD2848046.1"/>
    <property type="molecule type" value="Genomic_DNA"/>
</dbReference>
<dbReference type="CDD" id="cd13580">
    <property type="entry name" value="PBP2_AlgQ_like_1"/>
    <property type="match status" value="1"/>
</dbReference>
<dbReference type="InterPro" id="IPR006059">
    <property type="entry name" value="SBP"/>
</dbReference>
<sequence>MKQLGKSGKAAAQLLLLTALTVTAAACSGGDAPGASKPERTPGMTESAGSGNSGADTGSADAGNTDDGEDAGQRLLPGEKFDPAITMTTARWVSGSFAFRDGEDIANNVHTDWMREEMGINLDTLWSVQEGDNYITKLRLALSAGEPLPDVLVVGDMQLASELIDSGLVQPIGDVFDAHASDIVKAAYNRDPSIWYPVYKDGDYYGLPIIAAGDHNDNVLYIRNDWLDAVGLDAPSTIAEMETVMEAFKTQDPDGNGKDDTYGFSFSLGSNVGRGDANMIYGAFGAIPGIWMKQDDGSLVYGSTLPEIKPALAKLKEWKEKGYLHPESGIYDRQKTYELFNSGRAGMIAGEVWLPVYPLPNLAQNVPGAEYDVIPAPTGPDGSAARWGKPFNAGVVLVNKDFEHPEALILYLNNLFEYWNADNPKYENGYFQGYDYDIIDGKVVNGSDIPGGQISVHHYFLYNSQRPIAPYQYQDTLTALYEGKAPETAFERYSYSLGEMYLKAGAVAKSQRDINVYDYGIGLTDTMKTRWDRLQQMESETFVKIIYGELPLDEFDRFVEKWKAEGGDKITQEMNDWYDEVNS</sequence>
<dbReference type="Proteomes" id="UP000621560">
    <property type="component" value="Unassembled WGS sequence"/>
</dbReference>
<keyword evidence="3" id="KW-0472">Membrane</keyword>
<dbReference type="PANTHER" id="PTHR43649:SF33">
    <property type="entry name" value="POLYGALACTURONAN_RHAMNOGALACTURONAN-BINDING PROTEIN YTCQ"/>
    <property type="match status" value="1"/>
</dbReference>
<feature type="signal peptide" evidence="7">
    <location>
        <begin position="1"/>
        <end position="24"/>
    </location>
</feature>
<evidence type="ECO:0000256" key="5">
    <source>
        <dbReference type="ARBA" id="ARBA00023288"/>
    </source>
</evidence>
<dbReference type="SUPFAM" id="SSF53850">
    <property type="entry name" value="Periplasmic binding protein-like II"/>
    <property type="match status" value="1"/>
</dbReference>
<keyword evidence="2 7" id="KW-0732">Signal</keyword>
<dbReference type="PANTHER" id="PTHR43649">
    <property type="entry name" value="ARABINOSE-BINDING PROTEIN-RELATED"/>
    <property type="match status" value="1"/>
</dbReference>
<keyword evidence="9" id="KW-1185">Reference proteome</keyword>
<dbReference type="Gene3D" id="3.40.190.10">
    <property type="entry name" value="Periplasmic binding protein-like II"/>
    <property type="match status" value="3"/>
</dbReference>
<evidence type="ECO:0000313" key="8">
    <source>
        <dbReference type="EMBL" id="MBD2848046.1"/>
    </source>
</evidence>
<gene>
    <name evidence="8" type="ORF">IDH44_22855</name>
</gene>
<dbReference type="RefSeq" id="WP_190921149.1">
    <property type="nucleotide sequence ID" value="NZ_JACXIZ010000050.1"/>
</dbReference>
<evidence type="ECO:0000256" key="4">
    <source>
        <dbReference type="ARBA" id="ARBA00023139"/>
    </source>
</evidence>
<evidence type="ECO:0000256" key="7">
    <source>
        <dbReference type="SAM" id="SignalP"/>
    </source>
</evidence>
<comment type="caution">
    <text evidence="8">The sequence shown here is derived from an EMBL/GenBank/DDBJ whole genome shotgun (WGS) entry which is preliminary data.</text>
</comment>
<keyword evidence="5" id="KW-0449">Lipoprotein</keyword>
<evidence type="ECO:0000256" key="6">
    <source>
        <dbReference type="SAM" id="MobiDB-lite"/>
    </source>
</evidence>
<dbReference type="AlphaFoldDB" id="A0A927BY49"/>